<dbReference type="EMBL" id="JAYGJQ010000001">
    <property type="protein sequence ID" value="MEA9356010.1"/>
    <property type="molecule type" value="Genomic_DNA"/>
</dbReference>
<dbReference type="RefSeq" id="WP_323575657.1">
    <property type="nucleotide sequence ID" value="NZ_JAYGJQ010000001.1"/>
</dbReference>
<comment type="caution">
    <text evidence="1">The sequence shown here is derived from an EMBL/GenBank/DDBJ whole genome shotgun (WGS) entry which is preliminary data.</text>
</comment>
<organism evidence="1 2">
    <name type="scientific">Bacteriovorax antarcticus</name>
    <dbReference type="NCBI Taxonomy" id="3088717"/>
    <lineage>
        <taxon>Bacteria</taxon>
        <taxon>Pseudomonadati</taxon>
        <taxon>Bdellovibrionota</taxon>
        <taxon>Bacteriovoracia</taxon>
        <taxon>Bacteriovoracales</taxon>
        <taxon>Bacteriovoracaceae</taxon>
        <taxon>Bacteriovorax</taxon>
    </lineage>
</organism>
<dbReference type="Proteomes" id="UP001302274">
    <property type="component" value="Unassembled WGS sequence"/>
</dbReference>
<sequence>MPLNESQIFWRNIEKVKDNQLLDDAQFAKELQMDLKDYLKIRGSTSLLPLDVAFVFAEKFNFHFEDLFKKDFKLKAGSETTALLDRYTHASYSQTKPIMSIMHYLEQVRGPRAKVNVLRKFQLSEEFLLNDKHKANIFLVSDIATYIQSTFKFSDNDFVLMGQTTPFVTDNHFLKSRLTGHTSVQKMFTYFFDECTHLFDQNCDYSLEVLNRDYAIIAAIPKQAVMEELNVQPHQFGSSPSSLSRAGIISSMTMFQYNINAPVTKISSMYHGDKYDRYLLDLTVFRKSRANLTLVQ</sequence>
<evidence type="ECO:0000313" key="2">
    <source>
        <dbReference type="Proteomes" id="UP001302274"/>
    </source>
</evidence>
<proteinExistence type="predicted"/>
<protein>
    <submittedName>
        <fullName evidence="1">Uncharacterized protein</fullName>
    </submittedName>
</protein>
<name>A0ABU5VWJ9_9BACT</name>
<accession>A0ABU5VWJ9</accession>
<keyword evidence="2" id="KW-1185">Reference proteome</keyword>
<reference evidence="1 2" key="1">
    <citation type="submission" date="2023-11" db="EMBL/GenBank/DDBJ databases">
        <title>A Novel Polar Bacteriovorax (B. antarcticus) Isolated from the Biocrust in Antarctica.</title>
        <authorList>
            <person name="Mun W."/>
            <person name="Choi S.Y."/>
            <person name="Mitchell R.J."/>
        </authorList>
    </citation>
    <scope>NUCLEOTIDE SEQUENCE [LARGE SCALE GENOMIC DNA]</scope>
    <source>
        <strain evidence="1 2">PP10</strain>
    </source>
</reference>
<evidence type="ECO:0000313" key="1">
    <source>
        <dbReference type="EMBL" id="MEA9356010.1"/>
    </source>
</evidence>
<gene>
    <name evidence="1" type="ORF">SHI21_07355</name>
</gene>